<dbReference type="Proteomes" id="UP001607302">
    <property type="component" value="Unassembled WGS sequence"/>
</dbReference>
<dbReference type="AlphaFoldDB" id="A0ABD2AV25"/>
<sequence length="80" mass="8317">MQSLLEGNAGPPAMYPPGAVSLVAKATKHKGARSAIRVHTFHHIVINGAAATATAATVTTALEATVPPVHPPFEIDRRVQ</sequence>
<gene>
    <name evidence="1" type="ORF">V1478_008987</name>
</gene>
<keyword evidence="2" id="KW-1185">Reference proteome</keyword>
<organism evidence="1 2">
    <name type="scientific">Vespula squamosa</name>
    <name type="common">Southern yellow jacket</name>
    <name type="synonym">Wasp</name>
    <dbReference type="NCBI Taxonomy" id="30214"/>
    <lineage>
        <taxon>Eukaryota</taxon>
        <taxon>Metazoa</taxon>
        <taxon>Ecdysozoa</taxon>
        <taxon>Arthropoda</taxon>
        <taxon>Hexapoda</taxon>
        <taxon>Insecta</taxon>
        <taxon>Pterygota</taxon>
        <taxon>Neoptera</taxon>
        <taxon>Endopterygota</taxon>
        <taxon>Hymenoptera</taxon>
        <taxon>Apocrita</taxon>
        <taxon>Aculeata</taxon>
        <taxon>Vespoidea</taxon>
        <taxon>Vespidae</taxon>
        <taxon>Vespinae</taxon>
        <taxon>Vespula</taxon>
    </lineage>
</organism>
<comment type="caution">
    <text evidence="1">The sequence shown here is derived from an EMBL/GenBank/DDBJ whole genome shotgun (WGS) entry which is preliminary data.</text>
</comment>
<protein>
    <submittedName>
        <fullName evidence="1">Uncharacterized protein</fullName>
    </submittedName>
</protein>
<dbReference type="EMBL" id="JAUDFV010000139">
    <property type="protein sequence ID" value="KAL2724474.1"/>
    <property type="molecule type" value="Genomic_DNA"/>
</dbReference>
<evidence type="ECO:0000313" key="2">
    <source>
        <dbReference type="Proteomes" id="UP001607302"/>
    </source>
</evidence>
<name>A0ABD2AV25_VESSQ</name>
<evidence type="ECO:0000313" key="1">
    <source>
        <dbReference type="EMBL" id="KAL2724474.1"/>
    </source>
</evidence>
<reference evidence="1 2" key="1">
    <citation type="journal article" date="2024" name="Ann. Entomol. Soc. Am.">
        <title>Genomic analyses of the southern and eastern yellowjacket wasps (Hymenoptera: Vespidae) reveal evolutionary signatures of social life.</title>
        <authorList>
            <person name="Catto M.A."/>
            <person name="Caine P.B."/>
            <person name="Orr S.E."/>
            <person name="Hunt B.G."/>
            <person name="Goodisman M.A.D."/>
        </authorList>
    </citation>
    <scope>NUCLEOTIDE SEQUENCE [LARGE SCALE GENOMIC DNA]</scope>
    <source>
        <strain evidence="1">233</strain>
        <tissue evidence="1">Head and thorax</tissue>
    </source>
</reference>
<accession>A0ABD2AV25</accession>
<proteinExistence type="predicted"/>